<dbReference type="Pfam" id="PF03009">
    <property type="entry name" value="GDPD"/>
    <property type="match status" value="1"/>
</dbReference>
<dbReference type="PANTHER" id="PTHR46211">
    <property type="entry name" value="GLYCEROPHOSPHORYL DIESTER PHOSPHODIESTERASE"/>
    <property type="match status" value="1"/>
</dbReference>
<sequence length="133" mass="14819">MKFKPTTGTETPTGRAIALAARLLWQGQAIPPLLSSFSYEALVAAQQAAPELPRGLLLDKWDDNWQAMTRELDCVSLHINHKQLTAERVALLKAAGLHIMVYTVNQPARAQELLNWGVDCVCTDRIDLIYPRP</sequence>
<protein>
    <submittedName>
        <fullName evidence="2">Glycerophosphoryl diester phosphodiesterase</fullName>
        <ecNumber evidence="2">3.1.4.46</ecNumber>
    </submittedName>
</protein>
<proteinExistence type="predicted"/>
<reference evidence="2" key="1">
    <citation type="journal article" date="2011" name="BMC Genomics">
        <title>Shotgun sequencing of Yersinia enterocolitica strain W22703 (biotype 2, serotype O:9): genomic evidence for oscillation between invertebrates and mammals.</title>
        <authorList>
            <person name="Fuchs T.M."/>
            <person name="Brandt K."/>
            <person name="Starke M."/>
            <person name="Rattei T."/>
        </authorList>
    </citation>
    <scope>NUCLEOTIDE SEQUENCE</scope>
</reference>
<dbReference type="PROSITE" id="PS51704">
    <property type="entry name" value="GP_PDE"/>
    <property type="match status" value="1"/>
</dbReference>
<evidence type="ECO:0000259" key="1">
    <source>
        <dbReference type="PROSITE" id="PS51704"/>
    </source>
</evidence>
<dbReference type="GO" id="GO:0008889">
    <property type="term" value="F:glycerophosphodiester phosphodiesterase activity"/>
    <property type="evidence" value="ECO:0007669"/>
    <property type="project" value="UniProtKB-EC"/>
</dbReference>
<dbReference type="SUPFAM" id="SSF51695">
    <property type="entry name" value="PLC-like phosphodiesterases"/>
    <property type="match status" value="1"/>
</dbReference>
<accession>F4N3X2</accession>
<dbReference type="InterPro" id="IPR017946">
    <property type="entry name" value="PLC-like_Pdiesterase_TIM-brl"/>
</dbReference>
<organism evidence="2">
    <name type="scientific">Yersinia enterocolitica W22703</name>
    <dbReference type="NCBI Taxonomy" id="913028"/>
    <lineage>
        <taxon>Bacteria</taxon>
        <taxon>Pseudomonadati</taxon>
        <taxon>Pseudomonadota</taxon>
        <taxon>Gammaproteobacteria</taxon>
        <taxon>Enterobacterales</taxon>
        <taxon>Yersiniaceae</taxon>
        <taxon>Yersinia</taxon>
    </lineage>
</organism>
<gene>
    <name evidence="2" type="primary">ugpQ</name>
    <name evidence="2" type="ORF">YEW_JS42130</name>
</gene>
<name>F4N3X2_YEREN</name>
<dbReference type="EMBL" id="FR718699">
    <property type="protein sequence ID" value="CBX72780.1"/>
    <property type="molecule type" value="Genomic_DNA"/>
</dbReference>
<evidence type="ECO:0000313" key="2">
    <source>
        <dbReference type="EMBL" id="CBX72780.1"/>
    </source>
</evidence>
<keyword evidence="2" id="KW-0378">Hydrolase</keyword>
<dbReference type="Gene3D" id="3.20.20.190">
    <property type="entry name" value="Phosphatidylinositol (PI) phosphodiesterase"/>
    <property type="match status" value="1"/>
</dbReference>
<dbReference type="EC" id="3.1.4.46" evidence="2"/>
<dbReference type="AlphaFoldDB" id="F4N3X2"/>
<dbReference type="InterPro" id="IPR030395">
    <property type="entry name" value="GP_PDE_dom"/>
</dbReference>
<feature type="domain" description="GP-PDE" evidence="1">
    <location>
        <begin position="1"/>
        <end position="133"/>
    </location>
</feature>
<dbReference type="PANTHER" id="PTHR46211:SF1">
    <property type="entry name" value="GLYCEROPHOSPHODIESTER PHOSPHODIESTERASE, CYTOPLASMIC"/>
    <property type="match status" value="1"/>
</dbReference>
<dbReference type="GO" id="GO:0006629">
    <property type="term" value="P:lipid metabolic process"/>
    <property type="evidence" value="ECO:0007669"/>
    <property type="project" value="InterPro"/>
</dbReference>